<reference evidence="1 2" key="1">
    <citation type="journal article" date="2020" name="Int. J. Syst. Evol. Microbiol.">
        <title>Reclassification of Streptomyces castelarensis and Streptomyces sporoclivatus as later heterotypic synonyms of Streptomyces antimycoticus.</title>
        <authorList>
            <person name="Komaki H."/>
            <person name="Tamura T."/>
        </authorList>
    </citation>
    <scope>NUCLEOTIDE SEQUENCE [LARGE SCALE GENOMIC DNA]</scope>
    <source>
        <strain evidence="1 2">NBRC 100767</strain>
    </source>
</reference>
<proteinExistence type="predicted"/>
<dbReference type="Proteomes" id="UP000463951">
    <property type="component" value="Chromosome"/>
</dbReference>
<name>A0A499VE90_9ACTN</name>
<dbReference type="EMBL" id="AP019620">
    <property type="protein sequence ID" value="BBJ47259.1"/>
    <property type="molecule type" value="Genomic_DNA"/>
</dbReference>
<evidence type="ECO:0000313" key="1">
    <source>
        <dbReference type="EMBL" id="BBJ47259.1"/>
    </source>
</evidence>
<accession>A0A499VE90</accession>
<gene>
    <name evidence="1" type="ORF">SSPO_099770</name>
</gene>
<sequence>MAAAPRIVREPGCDGAVRSATLTLNACGPGERGERAAQWVVSHQAVGEQRVEMGTGLPLRKWLAIGVTKRQQGHSAGGFGPCHDDEFRERHSGYTDPCVAKSLPG</sequence>
<dbReference type="AlphaFoldDB" id="A0A499VE90"/>
<protein>
    <submittedName>
        <fullName evidence="1">Uncharacterized protein</fullName>
    </submittedName>
</protein>
<organism evidence="1 2">
    <name type="scientific">Streptomyces antimycoticus</name>
    <dbReference type="NCBI Taxonomy" id="68175"/>
    <lineage>
        <taxon>Bacteria</taxon>
        <taxon>Bacillati</taxon>
        <taxon>Actinomycetota</taxon>
        <taxon>Actinomycetes</taxon>
        <taxon>Kitasatosporales</taxon>
        <taxon>Streptomycetaceae</taxon>
        <taxon>Streptomyces</taxon>
        <taxon>Streptomyces violaceusniger group</taxon>
    </lineage>
</organism>
<evidence type="ECO:0000313" key="2">
    <source>
        <dbReference type="Proteomes" id="UP000463951"/>
    </source>
</evidence>